<sequence length="250" mass="25174">MRSVTSLAIMALASTAVAQQARVFTRASQSVGQFGIFGRQTDGYQPEDEVCGGEGSTCAEACGSGYEQCSSSDSAVHCFNPVDGESCCASGDGSSCLASFYCSRSPDVETFCCPAGSSLKECATEFGVTGGLVSDLPSAPASSSSPAPEPTSSEIPSSSSEIVVVATTTTEAPVVSSALPSTGFTSAFVNTTAYEPSYTRPLPSTTLESDPAATSSASESEESTDESAAVTHGPAAMALVAAFAMLAALF</sequence>
<dbReference type="AlphaFoldDB" id="A0A9P8VBH7"/>
<evidence type="ECO:0000256" key="1">
    <source>
        <dbReference type="SAM" id="MobiDB-lite"/>
    </source>
</evidence>
<feature type="region of interest" description="Disordered" evidence="1">
    <location>
        <begin position="137"/>
        <end position="159"/>
    </location>
</feature>
<feature type="region of interest" description="Disordered" evidence="1">
    <location>
        <begin position="199"/>
        <end position="230"/>
    </location>
</feature>
<gene>
    <name evidence="3" type="ORF">F5X68DRAFT_190285</name>
</gene>
<evidence type="ECO:0000313" key="4">
    <source>
        <dbReference type="Proteomes" id="UP000770015"/>
    </source>
</evidence>
<keyword evidence="2" id="KW-0732">Signal</keyword>
<accession>A0A9P8VBH7</accession>
<organism evidence="3 4">
    <name type="scientific">Plectosphaerella plurivora</name>
    <dbReference type="NCBI Taxonomy" id="936078"/>
    <lineage>
        <taxon>Eukaryota</taxon>
        <taxon>Fungi</taxon>
        <taxon>Dikarya</taxon>
        <taxon>Ascomycota</taxon>
        <taxon>Pezizomycotina</taxon>
        <taxon>Sordariomycetes</taxon>
        <taxon>Hypocreomycetidae</taxon>
        <taxon>Glomerellales</taxon>
        <taxon>Plectosphaerellaceae</taxon>
        <taxon>Plectosphaerella</taxon>
    </lineage>
</organism>
<name>A0A9P8VBH7_9PEZI</name>
<protein>
    <submittedName>
        <fullName evidence="3">Uncharacterized protein</fullName>
    </submittedName>
</protein>
<evidence type="ECO:0000256" key="2">
    <source>
        <dbReference type="SAM" id="SignalP"/>
    </source>
</evidence>
<reference evidence="3" key="1">
    <citation type="journal article" date="2021" name="Nat. Commun.">
        <title>Genetic determinants of endophytism in the Arabidopsis root mycobiome.</title>
        <authorList>
            <person name="Mesny F."/>
            <person name="Miyauchi S."/>
            <person name="Thiergart T."/>
            <person name="Pickel B."/>
            <person name="Atanasova L."/>
            <person name="Karlsson M."/>
            <person name="Huettel B."/>
            <person name="Barry K.W."/>
            <person name="Haridas S."/>
            <person name="Chen C."/>
            <person name="Bauer D."/>
            <person name="Andreopoulos W."/>
            <person name="Pangilinan J."/>
            <person name="LaButti K."/>
            <person name="Riley R."/>
            <person name="Lipzen A."/>
            <person name="Clum A."/>
            <person name="Drula E."/>
            <person name="Henrissat B."/>
            <person name="Kohler A."/>
            <person name="Grigoriev I.V."/>
            <person name="Martin F.M."/>
            <person name="Hacquard S."/>
        </authorList>
    </citation>
    <scope>NUCLEOTIDE SEQUENCE</scope>
    <source>
        <strain evidence="3">MPI-SDFR-AT-0117</strain>
    </source>
</reference>
<keyword evidence="4" id="KW-1185">Reference proteome</keyword>
<proteinExistence type="predicted"/>
<feature type="chain" id="PRO_5040213426" evidence="2">
    <location>
        <begin position="19"/>
        <end position="250"/>
    </location>
</feature>
<dbReference type="EMBL" id="JAGSXJ010000010">
    <property type="protein sequence ID" value="KAH6687716.1"/>
    <property type="molecule type" value="Genomic_DNA"/>
</dbReference>
<feature type="signal peptide" evidence="2">
    <location>
        <begin position="1"/>
        <end position="18"/>
    </location>
</feature>
<dbReference type="OrthoDB" id="5409186at2759"/>
<comment type="caution">
    <text evidence="3">The sequence shown here is derived from an EMBL/GenBank/DDBJ whole genome shotgun (WGS) entry which is preliminary data.</text>
</comment>
<evidence type="ECO:0000313" key="3">
    <source>
        <dbReference type="EMBL" id="KAH6687716.1"/>
    </source>
</evidence>
<dbReference type="Proteomes" id="UP000770015">
    <property type="component" value="Unassembled WGS sequence"/>
</dbReference>
<feature type="compositionally biased region" description="Low complexity" evidence="1">
    <location>
        <begin position="208"/>
        <end position="218"/>
    </location>
</feature>